<evidence type="ECO:0000256" key="4">
    <source>
        <dbReference type="ARBA" id="ARBA00023125"/>
    </source>
</evidence>
<dbReference type="GO" id="GO:0030170">
    <property type="term" value="F:pyridoxal phosphate binding"/>
    <property type="evidence" value="ECO:0007669"/>
    <property type="project" value="InterPro"/>
</dbReference>
<dbReference type="Pfam" id="PF00155">
    <property type="entry name" value="Aminotran_1_2"/>
    <property type="match status" value="1"/>
</dbReference>
<keyword evidence="4" id="KW-0238">DNA-binding</keyword>
<dbReference type="InterPro" id="IPR015421">
    <property type="entry name" value="PyrdxlP-dep_Trfase_major"/>
</dbReference>
<evidence type="ECO:0000256" key="1">
    <source>
        <dbReference type="ARBA" id="ARBA00005384"/>
    </source>
</evidence>
<keyword evidence="3" id="KW-0805">Transcription regulation</keyword>
<sequence length="461" mass="50096">MSSPTTKVEQVVQDVLARIRSGELRPGQKLRSLNEEAVANGVAKNTVVEAYLRLVAQGVLHARQGSGYYVAGAIERPRPHAIAPFSGITDGEALLTEQLERRLPVRPGDGRLPPDWLEESKLKHQLSSIRLLAADAYNYNSAWGYLPLRERLCSVLAERGILASPDRLLMTQGANHAMDLVIRGYVQPGDAVLVDDPGYYPLLSKLNVGRARIVDVKRNQDGPCLEDLQEKARSSGARIFFTQSLAHNPTGGSITLGNAYGVLRIAEANNLMLVEDDPFADILPPSLPRLAALDQLERVIYIGSFSKTLAGSFRVGYVAAAKSVASELCRLLVATTVSTSSYNERLIFSLIDQGHYLRHLRSLQSRVADATQKTVQALKSVGLEACSPFGGGFYLWINTPPHMVDPKAVAHAASNGMLIAPSMAFSTDASCAPAMRINVAHGYHPQFIAWLRNALQGQNAN</sequence>
<dbReference type="AlphaFoldDB" id="A0A6B3SP56"/>
<dbReference type="InterPro" id="IPR036388">
    <property type="entry name" value="WH-like_DNA-bd_sf"/>
</dbReference>
<dbReference type="InterPro" id="IPR015424">
    <property type="entry name" value="PyrdxlP-dep_Trfase"/>
</dbReference>
<evidence type="ECO:0000313" key="8">
    <source>
        <dbReference type="Proteomes" id="UP000482155"/>
    </source>
</evidence>
<dbReference type="Pfam" id="PF00392">
    <property type="entry name" value="GntR"/>
    <property type="match status" value="1"/>
</dbReference>
<name>A0A6B3SP56_9BURK</name>
<keyword evidence="7" id="KW-0808">Transferase</keyword>
<dbReference type="CDD" id="cd00609">
    <property type="entry name" value="AAT_like"/>
    <property type="match status" value="1"/>
</dbReference>
<reference evidence="7 8" key="1">
    <citation type="submission" date="2020-02" db="EMBL/GenBank/DDBJ databases">
        <authorList>
            <person name="Kim M.K."/>
        </authorList>
    </citation>
    <scope>NUCLEOTIDE SEQUENCE [LARGE SCALE GENOMIC DNA]</scope>
    <source>
        <strain evidence="7 8">17J57-3</strain>
    </source>
</reference>
<dbReference type="Proteomes" id="UP000482155">
    <property type="component" value="Unassembled WGS sequence"/>
</dbReference>
<protein>
    <submittedName>
        <fullName evidence="7">PLP-dependent aminotransferase family protein</fullName>
    </submittedName>
</protein>
<dbReference type="GO" id="GO:0003677">
    <property type="term" value="F:DNA binding"/>
    <property type="evidence" value="ECO:0007669"/>
    <property type="project" value="UniProtKB-KW"/>
</dbReference>
<dbReference type="GO" id="GO:0008483">
    <property type="term" value="F:transaminase activity"/>
    <property type="evidence" value="ECO:0007669"/>
    <property type="project" value="UniProtKB-KW"/>
</dbReference>
<evidence type="ECO:0000313" key="7">
    <source>
        <dbReference type="EMBL" id="NEX62527.1"/>
    </source>
</evidence>
<keyword evidence="8" id="KW-1185">Reference proteome</keyword>
<proteinExistence type="inferred from homology"/>
<dbReference type="PANTHER" id="PTHR46577">
    <property type="entry name" value="HTH-TYPE TRANSCRIPTIONAL REGULATORY PROTEIN GABR"/>
    <property type="match status" value="1"/>
</dbReference>
<keyword evidence="2" id="KW-0663">Pyridoxal phosphate</keyword>
<evidence type="ECO:0000256" key="2">
    <source>
        <dbReference type="ARBA" id="ARBA00022898"/>
    </source>
</evidence>
<dbReference type="InterPro" id="IPR036390">
    <property type="entry name" value="WH_DNA-bd_sf"/>
</dbReference>
<accession>A0A6B3SP56</accession>
<gene>
    <name evidence="7" type="ORF">G3574_15675</name>
</gene>
<dbReference type="PANTHER" id="PTHR46577:SF2">
    <property type="entry name" value="TRANSCRIPTIONAL REGULATORY PROTEIN"/>
    <property type="match status" value="1"/>
</dbReference>
<comment type="caution">
    <text evidence="7">The sequence shown here is derived from an EMBL/GenBank/DDBJ whole genome shotgun (WGS) entry which is preliminary data.</text>
</comment>
<evidence type="ECO:0000259" key="6">
    <source>
        <dbReference type="PROSITE" id="PS50949"/>
    </source>
</evidence>
<keyword evidence="7" id="KW-0032">Aminotransferase</keyword>
<dbReference type="CDD" id="cd07377">
    <property type="entry name" value="WHTH_GntR"/>
    <property type="match status" value="1"/>
</dbReference>
<dbReference type="PROSITE" id="PS50949">
    <property type="entry name" value="HTH_GNTR"/>
    <property type="match status" value="1"/>
</dbReference>
<evidence type="ECO:0000256" key="3">
    <source>
        <dbReference type="ARBA" id="ARBA00023015"/>
    </source>
</evidence>
<dbReference type="SUPFAM" id="SSF53383">
    <property type="entry name" value="PLP-dependent transferases"/>
    <property type="match status" value="1"/>
</dbReference>
<comment type="similarity">
    <text evidence="1">In the C-terminal section; belongs to the class-I pyridoxal-phosphate-dependent aminotransferase family.</text>
</comment>
<dbReference type="RefSeq" id="WP_163964938.1">
    <property type="nucleotide sequence ID" value="NZ_JAAIVB010000052.1"/>
</dbReference>
<dbReference type="Gene3D" id="1.10.10.10">
    <property type="entry name" value="Winged helix-like DNA-binding domain superfamily/Winged helix DNA-binding domain"/>
    <property type="match status" value="1"/>
</dbReference>
<evidence type="ECO:0000256" key="5">
    <source>
        <dbReference type="ARBA" id="ARBA00023163"/>
    </source>
</evidence>
<dbReference type="GO" id="GO:0003700">
    <property type="term" value="F:DNA-binding transcription factor activity"/>
    <property type="evidence" value="ECO:0007669"/>
    <property type="project" value="InterPro"/>
</dbReference>
<dbReference type="InterPro" id="IPR004839">
    <property type="entry name" value="Aminotransferase_I/II_large"/>
</dbReference>
<organism evidence="7 8">
    <name type="scientific">Noviherbaspirillum galbum</name>
    <dbReference type="NCBI Taxonomy" id="2709383"/>
    <lineage>
        <taxon>Bacteria</taxon>
        <taxon>Pseudomonadati</taxon>
        <taxon>Pseudomonadota</taxon>
        <taxon>Betaproteobacteria</taxon>
        <taxon>Burkholderiales</taxon>
        <taxon>Oxalobacteraceae</taxon>
        <taxon>Noviherbaspirillum</taxon>
    </lineage>
</organism>
<dbReference type="SMART" id="SM00345">
    <property type="entry name" value="HTH_GNTR"/>
    <property type="match status" value="1"/>
</dbReference>
<keyword evidence="5" id="KW-0804">Transcription</keyword>
<dbReference type="InterPro" id="IPR051446">
    <property type="entry name" value="HTH_trans_reg/aminotransferase"/>
</dbReference>
<feature type="domain" description="HTH gntR-type" evidence="6">
    <location>
        <begin position="5"/>
        <end position="73"/>
    </location>
</feature>
<dbReference type="InterPro" id="IPR000524">
    <property type="entry name" value="Tscrpt_reg_HTH_GntR"/>
</dbReference>
<dbReference type="Gene3D" id="3.40.640.10">
    <property type="entry name" value="Type I PLP-dependent aspartate aminotransferase-like (Major domain)"/>
    <property type="match status" value="1"/>
</dbReference>
<dbReference type="EMBL" id="JAAIVB010000052">
    <property type="protein sequence ID" value="NEX62527.1"/>
    <property type="molecule type" value="Genomic_DNA"/>
</dbReference>
<dbReference type="SUPFAM" id="SSF46785">
    <property type="entry name" value="Winged helix' DNA-binding domain"/>
    <property type="match status" value="1"/>
</dbReference>